<organism evidence="1 2">
    <name type="scientific">Pikeienuella piscinae</name>
    <dbReference type="NCBI Taxonomy" id="2748098"/>
    <lineage>
        <taxon>Bacteria</taxon>
        <taxon>Pseudomonadati</taxon>
        <taxon>Pseudomonadota</taxon>
        <taxon>Alphaproteobacteria</taxon>
        <taxon>Rhodobacterales</taxon>
        <taxon>Paracoccaceae</taxon>
        <taxon>Pikeienuella</taxon>
    </lineage>
</organism>
<dbReference type="EMBL" id="CP049056">
    <property type="protein sequence ID" value="QIE57476.1"/>
    <property type="molecule type" value="Genomic_DNA"/>
</dbReference>
<accession>A0A7M3T645</accession>
<gene>
    <name evidence="1" type="ORF">G5B40_19730</name>
</gene>
<sequence>MAFTHHLKVLFQHCDPAGIVFYPRYFEMANEAVEAWFADRLATPFERLHGTMGLAIPTVALQVEFVAPSRHGDRLTFRLQPDRIGRSSLALGTLAMAEDGEERMKMRSTLVLTERAGGGARPWPDELRARLNTELKEEETR</sequence>
<dbReference type="Gene3D" id="3.10.129.10">
    <property type="entry name" value="Hotdog Thioesterase"/>
    <property type="match status" value="1"/>
</dbReference>
<evidence type="ECO:0000313" key="2">
    <source>
        <dbReference type="Proteomes" id="UP000503336"/>
    </source>
</evidence>
<protein>
    <submittedName>
        <fullName evidence="1">Acyl-CoA thioesterase</fullName>
    </submittedName>
</protein>
<keyword evidence="2" id="KW-1185">Reference proteome</keyword>
<dbReference type="RefSeq" id="WP_165102476.1">
    <property type="nucleotide sequence ID" value="NZ_CP049056.1"/>
</dbReference>
<dbReference type="InterPro" id="IPR029069">
    <property type="entry name" value="HotDog_dom_sf"/>
</dbReference>
<proteinExistence type="predicted"/>
<reference evidence="1 2" key="1">
    <citation type="submission" date="2020-02" db="EMBL/GenBank/DDBJ databases">
        <title>complete genome sequence of Rhodobacteraceae bacterium.</title>
        <authorList>
            <person name="Park J."/>
            <person name="Kim Y.-S."/>
            <person name="Kim K.-H."/>
        </authorList>
    </citation>
    <scope>NUCLEOTIDE SEQUENCE [LARGE SCALE GENOMIC DNA]</scope>
    <source>
        <strain evidence="1 2">RR4-56</strain>
    </source>
</reference>
<dbReference type="SUPFAM" id="SSF54637">
    <property type="entry name" value="Thioesterase/thiol ester dehydrase-isomerase"/>
    <property type="match status" value="1"/>
</dbReference>
<dbReference type="CDD" id="cd00586">
    <property type="entry name" value="4HBT"/>
    <property type="match status" value="1"/>
</dbReference>
<name>A0A7M3T645_9RHOB</name>
<dbReference type="AlphaFoldDB" id="A0A7M3T645"/>
<dbReference type="KEGG" id="hdh:G5B40_19730"/>
<evidence type="ECO:0000313" key="1">
    <source>
        <dbReference type="EMBL" id="QIE57476.1"/>
    </source>
</evidence>
<dbReference type="Proteomes" id="UP000503336">
    <property type="component" value="Chromosome"/>
</dbReference>
<dbReference type="Pfam" id="PF13279">
    <property type="entry name" value="4HBT_2"/>
    <property type="match status" value="1"/>
</dbReference>